<name>A0A7D5Q8M2_9EURY</name>
<dbReference type="Pfam" id="PF12680">
    <property type="entry name" value="SnoaL_2"/>
    <property type="match status" value="1"/>
</dbReference>
<dbReference type="InterPro" id="IPR032710">
    <property type="entry name" value="NTF2-like_dom_sf"/>
</dbReference>
<keyword evidence="3" id="KW-1185">Reference proteome</keyword>
<organism evidence="2 3">
    <name type="scientific">Halorarum salinum</name>
    <dbReference type="NCBI Taxonomy" id="2743089"/>
    <lineage>
        <taxon>Archaea</taxon>
        <taxon>Methanobacteriati</taxon>
        <taxon>Methanobacteriota</taxon>
        <taxon>Stenosarchaea group</taxon>
        <taxon>Halobacteria</taxon>
        <taxon>Halobacteriales</taxon>
        <taxon>Haloferacaceae</taxon>
        <taxon>Halorarum</taxon>
    </lineage>
</organism>
<dbReference type="EMBL" id="CP058579">
    <property type="protein sequence ID" value="QLG60298.1"/>
    <property type="molecule type" value="Genomic_DNA"/>
</dbReference>
<evidence type="ECO:0000313" key="3">
    <source>
        <dbReference type="Proteomes" id="UP000509626"/>
    </source>
</evidence>
<dbReference type="AlphaFoldDB" id="A0A7D5Q8M2"/>
<dbReference type="GeneID" id="56035868"/>
<reference evidence="2 3" key="1">
    <citation type="submission" date="2020-06" db="EMBL/GenBank/DDBJ databases">
        <title>NJ-3-1, isolated from saline soil.</title>
        <authorList>
            <person name="Cui H.L."/>
            <person name="Shi X."/>
        </authorList>
    </citation>
    <scope>NUCLEOTIDE SEQUENCE [LARGE SCALE GENOMIC DNA]</scope>
    <source>
        <strain evidence="2 3">NJ-3-1</strain>
    </source>
</reference>
<dbReference type="Proteomes" id="UP000509626">
    <property type="component" value="Chromosome"/>
</dbReference>
<dbReference type="Gene3D" id="3.10.450.50">
    <property type="match status" value="1"/>
</dbReference>
<gene>
    <name evidence="2" type="ORF">HUG12_00375</name>
</gene>
<evidence type="ECO:0000313" key="2">
    <source>
        <dbReference type="EMBL" id="QLG60298.1"/>
    </source>
</evidence>
<dbReference type="InterPro" id="IPR037401">
    <property type="entry name" value="SnoaL-like"/>
</dbReference>
<proteinExistence type="predicted"/>
<dbReference type="SUPFAM" id="SSF54427">
    <property type="entry name" value="NTF2-like"/>
    <property type="match status" value="1"/>
</dbReference>
<dbReference type="OrthoDB" id="145984at2157"/>
<dbReference type="RefSeq" id="WP_179266884.1">
    <property type="nucleotide sequence ID" value="NZ_CP058579.1"/>
</dbReference>
<protein>
    <submittedName>
        <fullName evidence="2">Nuclear transport factor 2 family protein</fullName>
    </submittedName>
</protein>
<sequence>METEQREKLAQAYFDALDESDYESLRSVFSDDVVYHYPKVSVVEGIDNVVEFMTERKPTSNTNHEITRYLHTGEASVCEGYSTGELDGDSFEGHFCDVVEFDSAENRITTLAVYSRI</sequence>
<accession>A0A7D5Q8M2</accession>
<evidence type="ECO:0000259" key="1">
    <source>
        <dbReference type="Pfam" id="PF12680"/>
    </source>
</evidence>
<feature type="domain" description="SnoaL-like" evidence="1">
    <location>
        <begin position="11"/>
        <end position="109"/>
    </location>
</feature>
<dbReference type="KEGG" id="halu:HUG12_00375"/>